<comment type="caution">
    <text evidence="7">The sequence shown here is derived from an EMBL/GenBank/DDBJ whole genome shotgun (WGS) entry which is preliminary data.</text>
</comment>
<evidence type="ECO:0000256" key="4">
    <source>
        <dbReference type="PROSITE-ProRule" id="PRU00175"/>
    </source>
</evidence>
<dbReference type="InterPro" id="IPR017907">
    <property type="entry name" value="Znf_RING_CS"/>
</dbReference>
<feature type="domain" description="RING-type" evidence="5">
    <location>
        <begin position="58"/>
        <end position="96"/>
    </location>
</feature>
<evidence type="ECO:0000313" key="6">
    <source>
        <dbReference type="EMBL" id="RWS09104.1"/>
    </source>
</evidence>
<reference evidence="7" key="2">
    <citation type="submission" date="2018-11" db="EMBL/GenBank/DDBJ databases">
        <title>Trombidioid mite genomics.</title>
        <authorList>
            <person name="Dong X."/>
        </authorList>
    </citation>
    <scope>NUCLEOTIDE SEQUENCE</scope>
    <source>
        <strain evidence="7">UoL-WK</strain>
    </source>
</reference>
<dbReference type="InterPro" id="IPR013083">
    <property type="entry name" value="Znf_RING/FYVE/PHD"/>
</dbReference>
<dbReference type="EMBL" id="NCKU01002648">
    <property type="protein sequence ID" value="RWS09104.1"/>
    <property type="molecule type" value="Genomic_DNA"/>
</dbReference>
<dbReference type="GO" id="GO:0043122">
    <property type="term" value="P:regulation of canonical NF-kappaB signal transduction"/>
    <property type="evidence" value="ECO:0007669"/>
    <property type="project" value="TreeGrafter"/>
</dbReference>
<evidence type="ECO:0000313" key="8">
    <source>
        <dbReference type="EMBL" id="RWS09172.1"/>
    </source>
</evidence>
<dbReference type="Gene3D" id="3.30.40.10">
    <property type="entry name" value="Zinc/RING finger domain, C3HC4 (zinc finger)"/>
    <property type="match status" value="2"/>
</dbReference>
<dbReference type="PANTHER" id="PTHR10131:SF157">
    <property type="entry name" value="RECEPTOR-ASSOCIATED FACTOR, PUTATIVE-RELATED"/>
    <property type="match status" value="1"/>
</dbReference>
<dbReference type="InterPro" id="IPR001841">
    <property type="entry name" value="Znf_RING"/>
</dbReference>
<evidence type="ECO:0000256" key="2">
    <source>
        <dbReference type="ARBA" id="ARBA00022771"/>
    </source>
</evidence>
<dbReference type="Pfam" id="PF13923">
    <property type="entry name" value="zf-C3HC4_2"/>
    <property type="match status" value="1"/>
</dbReference>
<dbReference type="PROSITE" id="PS00518">
    <property type="entry name" value="ZF_RING_1"/>
    <property type="match status" value="1"/>
</dbReference>
<dbReference type="GO" id="GO:0008270">
    <property type="term" value="F:zinc ion binding"/>
    <property type="evidence" value="ECO:0007669"/>
    <property type="project" value="UniProtKB-KW"/>
</dbReference>
<name>A0A3S3P6U5_9ACAR</name>
<dbReference type="SUPFAM" id="SSF57850">
    <property type="entry name" value="RING/U-box"/>
    <property type="match status" value="1"/>
</dbReference>
<organism evidence="7 9">
    <name type="scientific">Dinothrombium tinctorium</name>
    <dbReference type="NCBI Taxonomy" id="1965070"/>
    <lineage>
        <taxon>Eukaryota</taxon>
        <taxon>Metazoa</taxon>
        <taxon>Ecdysozoa</taxon>
        <taxon>Arthropoda</taxon>
        <taxon>Chelicerata</taxon>
        <taxon>Arachnida</taxon>
        <taxon>Acari</taxon>
        <taxon>Acariformes</taxon>
        <taxon>Trombidiformes</taxon>
        <taxon>Prostigmata</taxon>
        <taxon>Anystina</taxon>
        <taxon>Parasitengona</taxon>
        <taxon>Trombidioidea</taxon>
        <taxon>Trombidiidae</taxon>
        <taxon>Dinothrombium</taxon>
    </lineage>
</organism>
<evidence type="ECO:0000259" key="5">
    <source>
        <dbReference type="PROSITE" id="PS50089"/>
    </source>
</evidence>
<keyword evidence="2 4" id="KW-0863">Zinc-finger</keyword>
<dbReference type="AlphaFoldDB" id="A0A3S3P6U5"/>
<evidence type="ECO:0000256" key="1">
    <source>
        <dbReference type="ARBA" id="ARBA00022723"/>
    </source>
</evidence>
<reference evidence="7 9" key="1">
    <citation type="journal article" date="2018" name="Gigascience">
        <title>Genomes of trombidid mites reveal novel predicted allergens and laterally-transferred genes associated with secondary metabolism.</title>
        <authorList>
            <person name="Dong X."/>
            <person name="Chaisiri K."/>
            <person name="Xia D."/>
            <person name="Armstrong S.D."/>
            <person name="Fang Y."/>
            <person name="Donnelly M.J."/>
            <person name="Kadowaki T."/>
            <person name="McGarry J.W."/>
            <person name="Darby A.C."/>
            <person name="Makepeace B.L."/>
        </authorList>
    </citation>
    <scope>NUCLEOTIDE SEQUENCE [LARGE SCALE GENOMIC DNA]</scope>
    <source>
        <strain evidence="7">UoL-WK</strain>
    </source>
</reference>
<accession>A0A3S3P6U5</accession>
<evidence type="ECO:0000256" key="3">
    <source>
        <dbReference type="ARBA" id="ARBA00022833"/>
    </source>
</evidence>
<keyword evidence="1" id="KW-0479">Metal-binding</keyword>
<dbReference type="Proteomes" id="UP000285301">
    <property type="component" value="Unassembled WGS sequence"/>
</dbReference>
<evidence type="ECO:0000313" key="9">
    <source>
        <dbReference type="Proteomes" id="UP000285301"/>
    </source>
</evidence>
<keyword evidence="9" id="KW-1185">Reference proteome</keyword>
<dbReference type="SUPFAM" id="SSF49599">
    <property type="entry name" value="TRAF domain-like"/>
    <property type="match status" value="1"/>
</dbReference>
<keyword evidence="3" id="KW-0862">Zinc</keyword>
<dbReference type="STRING" id="1965070.A0A3S3P6U5"/>
<protein>
    <submittedName>
        <fullName evidence="7">E3 ubiquitin-protein ligase NRDP1-like protein</fullName>
    </submittedName>
</protein>
<proteinExistence type="predicted"/>
<dbReference type="OrthoDB" id="6477712at2759"/>
<gene>
    <name evidence="8" type="ORF">B4U79_18132</name>
    <name evidence="7" type="ORF">B4U79_18133</name>
    <name evidence="6" type="ORF">B4U79_18134</name>
</gene>
<dbReference type="PANTHER" id="PTHR10131">
    <property type="entry name" value="TNF RECEPTOR ASSOCIATED FACTOR"/>
    <property type="match status" value="1"/>
</dbReference>
<sequence>MFGLPGYIYKYSARENMDTTRDNIESTSKSSTKFSCSDVGYEPNRFVNLGDFSEDLSCPICFGIFRQPITTNCRHVFCKNCINTWSMKSLTCPVDRRRLTKLCKPPILIENMLNKLLIKCDYEQFGCEEIIELPLLEQHIKCCHFKPKETYLLVQSCK</sequence>
<dbReference type="EMBL" id="NCKU01002626">
    <property type="protein sequence ID" value="RWS09172.1"/>
    <property type="molecule type" value="Genomic_DNA"/>
</dbReference>
<dbReference type="EMBL" id="NCKU01002627">
    <property type="protein sequence ID" value="RWS09166.1"/>
    <property type="molecule type" value="Genomic_DNA"/>
</dbReference>
<evidence type="ECO:0000313" key="7">
    <source>
        <dbReference type="EMBL" id="RWS09166.1"/>
    </source>
</evidence>
<dbReference type="SMART" id="SM00184">
    <property type="entry name" value="RING"/>
    <property type="match status" value="1"/>
</dbReference>
<dbReference type="PROSITE" id="PS50089">
    <property type="entry name" value="ZF_RING_2"/>
    <property type="match status" value="1"/>
</dbReference>